<dbReference type="NCBIfam" id="TIGR01614">
    <property type="entry name" value="PME_inhib"/>
    <property type="match status" value="1"/>
</dbReference>
<sequence length="289" mass="31519">MITVAANSSDIHGLPVRNCRSIIMCDAAGVDYQCCSCNFPFREELLLERHEFPVCDLAFFHAILLEPPFETKKGSSVAIDCTKEHSTTSGTPLRPLKQATAKSIANAAALSIACEAKARELQESNTFFIRSSCNSTKYPKLCYTSLVKHATFIHKNPVLLTETALNITLSSAKSTSVAISMMARSRGMTTREVAAMQDCMEVLADSVEELRKSIGEMTHLRTSNFERTMSDVQTWVSAALTDDTTCTDGFQETVVAGDVKTIVRGRIVKVAQLTSNALALINQLANSHA</sequence>
<evidence type="ECO:0000259" key="3">
    <source>
        <dbReference type="SMART" id="SM00856"/>
    </source>
</evidence>
<dbReference type="PANTHER" id="PTHR31080">
    <property type="entry name" value="PECTINESTERASE INHIBITOR-LIKE"/>
    <property type="match status" value="1"/>
</dbReference>
<dbReference type="Gene3D" id="1.20.140.40">
    <property type="entry name" value="Invertase/pectin methylesterase inhibitor family protein"/>
    <property type="match status" value="1"/>
</dbReference>
<keyword evidence="5" id="KW-1185">Reference proteome</keyword>
<dbReference type="Proteomes" id="UP001341840">
    <property type="component" value="Unassembled WGS sequence"/>
</dbReference>
<dbReference type="EMBL" id="JASCZI010151037">
    <property type="protein sequence ID" value="MED6167273.1"/>
    <property type="molecule type" value="Genomic_DNA"/>
</dbReference>
<evidence type="ECO:0000313" key="4">
    <source>
        <dbReference type="EMBL" id="MED6167273.1"/>
    </source>
</evidence>
<dbReference type="InterPro" id="IPR035513">
    <property type="entry name" value="Invertase/methylesterase_inhib"/>
</dbReference>
<name>A0ABU6V4W7_9FABA</name>
<organism evidence="4 5">
    <name type="scientific">Stylosanthes scabra</name>
    <dbReference type="NCBI Taxonomy" id="79078"/>
    <lineage>
        <taxon>Eukaryota</taxon>
        <taxon>Viridiplantae</taxon>
        <taxon>Streptophyta</taxon>
        <taxon>Embryophyta</taxon>
        <taxon>Tracheophyta</taxon>
        <taxon>Spermatophyta</taxon>
        <taxon>Magnoliopsida</taxon>
        <taxon>eudicotyledons</taxon>
        <taxon>Gunneridae</taxon>
        <taxon>Pentapetalae</taxon>
        <taxon>rosids</taxon>
        <taxon>fabids</taxon>
        <taxon>Fabales</taxon>
        <taxon>Fabaceae</taxon>
        <taxon>Papilionoideae</taxon>
        <taxon>50 kb inversion clade</taxon>
        <taxon>dalbergioids sensu lato</taxon>
        <taxon>Dalbergieae</taxon>
        <taxon>Pterocarpus clade</taxon>
        <taxon>Stylosanthes</taxon>
    </lineage>
</organism>
<comment type="similarity">
    <text evidence="2">Belongs to the PMEI family.</text>
</comment>
<keyword evidence="1" id="KW-0732">Signal</keyword>
<dbReference type="SUPFAM" id="SSF101148">
    <property type="entry name" value="Plant invertase/pectin methylesterase inhibitor"/>
    <property type="match status" value="1"/>
</dbReference>
<feature type="domain" description="Pectinesterase inhibitor" evidence="3">
    <location>
        <begin position="124"/>
        <end position="280"/>
    </location>
</feature>
<reference evidence="4 5" key="1">
    <citation type="journal article" date="2023" name="Plants (Basel)">
        <title>Bridging the Gap: Combining Genomics and Transcriptomics Approaches to Understand Stylosanthes scabra, an Orphan Legume from the Brazilian Caatinga.</title>
        <authorList>
            <person name="Ferreira-Neto J.R.C."/>
            <person name="da Silva M.D."/>
            <person name="Binneck E."/>
            <person name="de Melo N.F."/>
            <person name="da Silva R.H."/>
            <person name="de Melo A.L.T.M."/>
            <person name="Pandolfi V."/>
            <person name="Bustamante F.O."/>
            <person name="Brasileiro-Vidal A.C."/>
            <person name="Benko-Iseppon A.M."/>
        </authorList>
    </citation>
    <scope>NUCLEOTIDE SEQUENCE [LARGE SCALE GENOMIC DNA]</scope>
    <source>
        <tissue evidence="4">Leaves</tissue>
    </source>
</reference>
<dbReference type="CDD" id="cd15798">
    <property type="entry name" value="PMEI-like_3"/>
    <property type="match status" value="1"/>
</dbReference>
<protein>
    <recommendedName>
        <fullName evidence="3">Pectinesterase inhibitor domain-containing protein</fullName>
    </recommendedName>
</protein>
<proteinExistence type="inferred from homology"/>
<evidence type="ECO:0000256" key="1">
    <source>
        <dbReference type="ARBA" id="ARBA00022729"/>
    </source>
</evidence>
<dbReference type="Pfam" id="PF04043">
    <property type="entry name" value="PMEI"/>
    <property type="match status" value="1"/>
</dbReference>
<gene>
    <name evidence="4" type="ORF">PIB30_001169</name>
</gene>
<dbReference type="InterPro" id="IPR051955">
    <property type="entry name" value="PME_Inhibitor"/>
</dbReference>
<comment type="caution">
    <text evidence="4">The sequence shown here is derived from an EMBL/GenBank/DDBJ whole genome shotgun (WGS) entry which is preliminary data.</text>
</comment>
<dbReference type="SMART" id="SM00856">
    <property type="entry name" value="PMEI"/>
    <property type="match status" value="1"/>
</dbReference>
<evidence type="ECO:0000256" key="2">
    <source>
        <dbReference type="ARBA" id="ARBA00038471"/>
    </source>
</evidence>
<evidence type="ECO:0000313" key="5">
    <source>
        <dbReference type="Proteomes" id="UP001341840"/>
    </source>
</evidence>
<accession>A0ABU6V4W7</accession>
<dbReference type="InterPro" id="IPR006501">
    <property type="entry name" value="Pectinesterase_inhib_dom"/>
</dbReference>
<dbReference type="PANTHER" id="PTHR31080:SF117">
    <property type="entry name" value="PLANT INVERTASE_PECTIN METHYLESTERASE INHIBITOR SUPERFAMILY PROTEIN"/>
    <property type="match status" value="1"/>
</dbReference>